<dbReference type="Pfam" id="PF07544">
    <property type="entry name" value="Med9"/>
    <property type="match status" value="1"/>
</dbReference>
<evidence type="ECO:0000313" key="10">
    <source>
        <dbReference type="EMBL" id="KAK1766486.1"/>
    </source>
</evidence>
<name>A0AAJ0BY92_9PEZI</name>
<comment type="similarity">
    <text evidence="2 7">Belongs to the Mediator complex subunit 9 family.</text>
</comment>
<dbReference type="GO" id="GO:0016592">
    <property type="term" value="C:mediator complex"/>
    <property type="evidence" value="ECO:0007669"/>
    <property type="project" value="InterPro"/>
</dbReference>
<evidence type="ECO:0000256" key="9">
    <source>
        <dbReference type="SAM" id="MobiDB-lite"/>
    </source>
</evidence>
<comment type="subunit">
    <text evidence="7">Component of the Mediator complex.</text>
</comment>
<comment type="subcellular location">
    <subcellularLocation>
        <location evidence="1 7">Nucleus</location>
    </subcellularLocation>
</comment>
<organism evidence="10 11">
    <name type="scientific">Phialemonium atrogriseum</name>
    <dbReference type="NCBI Taxonomy" id="1093897"/>
    <lineage>
        <taxon>Eukaryota</taxon>
        <taxon>Fungi</taxon>
        <taxon>Dikarya</taxon>
        <taxon>Ascomycota</taxon>
        <taxon>Pezizomycotina</taxon>
        <taxon>Sordariomycetes</taxon>
        <taxon>Sordariomycetidae</taxon>
        <taxon>Cephalothecales</taxon>
        <taxon>Cephalothecaceae</taxon>
        <taxon>Phialemonium</taxon>
    </lineage>
</organism>
<sequence length="214" mass="21146">MASDLAETLSPDSIDTLTELGSILARLRPSPGTTDLSTPALDNLPGLPSSNGANGGASFATPAPHPGPVTGTTPLPQPQSQLAGSASAPAPTGAGAPSSSSTTTATTAAAAGGLALKDVPTATDGLKHKLQRARARIRELPDMGRTVAQQEAEAAALEARIAAQREVLAALREVGMRFASGEEGPTATTTTSTTVAAAGGEAGDVAMAGCEVKR</sequence>
<gene>
    <name evidence="7" type="primary">MED9</name>
    <name evidence="10" type="ORF">QBC33DRAFT_559808</name>
</gene>
<feature type="coiled-coil region" evidence="8">
    <location>
        <begin position="147"/>
        <end position="174"/>
    </location>
</feature>
<feature type="region of interest" description="Disordered" evidence="9">
    <location>
        <begin position="27"/>
        <end position="105"/>
    </location>
</feature>
<feature type="compositionally biased region" description="Low complexity" evidence="9">
    <location>
        <begin position="82"/>
        <end position="105"/>
    </location>
</feature>
<evidence type="ECO:0000313" key="11">
    <source>
        <dbReference type="Proteomes" id="UP001244011"/>
    </source>
</evidence>
<keyword evidence="11" id="KW-1185">Reference proteome</keyword>
<evidence type="ECO:0000256" key="5">
    <source>
        <dbReference type="ARBA" id="ARBA00023163"/>
    </source>
</evidence>
<evidence type="ECO:0000256" key="2">
    <source>
        <dbReference type="ARBA" id="ARBA00008089"/>
    </source>
</evidence>
<evidence type="ECO:0000256" key="6">
    <source>
        <dbReference type="ARBA" id="ARBA00023242"/>
    </source>
</evidence>
<keyword evidence="6 7" id="KW-0539">Nucleus</keyword>
<dbReference type="GO" id="GO:0006357">
    <property type="term" value="P:regulation of transcription by RNA polymerase II"/>
    <property type="evidence" value="ECO:0007669"/>
    <property type="project" value="InterPro"/>
</dbReference>
<comment type="function">
    <text evidence="7">Component of the Mediator complex, a coactivator involved in the regulated transcription of nearly all RNA polymerase II-dependent genes. Mediator functions as a bridge to convey information from gene-specific regulatory proteins to the basal RNA polymerase II transcription machinery. Mediator is recruited to promoters by direct interactions with regulatory proteins and serves as a scaffold for the assembly of a functional preinitiation complex with RNA polymerase II and the general transcription factors.</text>
</comment>
<keyword evidence="8" id="KW-0175">Coiled coil</keyword>
<keyword evidence="5 7" id="KW-0804">Transcription</keyword>
<evidence type="ECO:0000256" key="7">
    <source>
        <dbReference type="RuleBase" id="RU364145"/>
    </source>
</evidence>
<evidence type="ECO:0000256" key="3">
    <source>
        <dbReference type="ARBA" id="ARBA00023015"/>
    </source>
</evidence>
<dbReference type="EMBL" id="MU839011">
    <property type="protein sequence ID" value="KAK1766486.1"/>
    <property type="molecule type" value="Genomic_DNA"/>
</dbReference>
<dbReference type="AlphaFoldDB" id="A0AAJ0BY92"/>
<dbReference type="GO" id="GO:0003712">
    <property type="term" value="F:transcription coregulator activity"/>
    <property type="evidence" value="ECO:0007669"/>
    <property type="project" value="InterPro"/>
</dbReference>
<feature type="compositionally biased region" description="Polar residues" evidence="9">
    <location>
        <begin position="70"/>
        <end position="81"/>
    </location>
</feature>
<comment type="caution">
    <text evidence="10">The sequence shown here is derived from an EMBL/GenBank/DDBJ whole genome shotgun (WGS) entry which is preliminary data.</text>
</comment>
<proteinExistence type="inferred from homology"/>
<evidence type="ECO:0000256" key="4">
    <source>
        <dbReference type="ARBA" id="ARBA00023159"/>
    </source>
</evidence>
<dbReference type="Proteomes" id="UP001244011">
    <property type="component" value="Unassembled WGS sequence"/>
</dbReference>
<evidence type="ECO:0000256" key="8">
    <source>
        <dbReference type="SAM" id="Coils"/>
    </source>
</evidence>
<evidence type="ECO:0000256" key="1">
    <source>
        <dbReference type="ARBA" id="ARBA00004123"/>
    </source>
</evidence>
<protein>
    <recommendedName>
        <fullName evidence="7">Mediator of RNA polymerase II transcription subunit 9</fullName>
    </recommendedName>
    <alternativeName>
        <fullName evidence="7">Mediator complex subunit 9</fullName>
    </alternativeName>
</protein>
<accession>A0AAJ0BY92</accession>
<keyword evidence="4 7" id="KW-0010">Activator</keyword>
<dbReference type="InterPro" id="IPR011425">
    <property type="entry name" value="Med9"/>
</dbReference>
<keyword evidence="3 7" id="KW-0805">Transcription regulation</keyword>
<reference evidence="10" key="1">
    <citation type="submission" date="2023-06" db="EMBL/GenBank/DDBJ databases">
        <title>Genome-scale phylogeny and comparative genomics of the fungal order Sordariales.</title>
        <authorList>
            <consortium name="Lawrence Berkeley National Laboratory"/>
            <person name="Hensen N."/>
            <person name="Bonometti L."/>
            <person name="Westerberg I."/>
            <person name="Brannstrom I.O."/>
            <person name="Guillou S."/>
            <person name="Cros-Aarteil S."/>
            <person name="Calhoun S."/>
            <person name="Haridas S."/>
            <person name="Kuo A."/>
            <person name="Mondo S."/>
            <person name="Pangilinan J."/>
            <person name="Riley R."/>
            <person name="Labutti K."/>
            <person name="Andreopoulos B."/>
            <person name="Lipzen A."/>
            <person name="Chen C."/>
            <person name="Yanf M."/>
            <person name="Daum C."/>
            <person name="Ng V."/>
            <person name="Clum A."/>
            <person name="Steindorff A."/>
            <person name="Ohm R."/>
            <person name="Martin F."/>
            <person name="Silar P."/>
            <person name="Natvig D."/>
            <person name="Lalanne C."/>
            <person name="Gautier V."/>
            <person name="Ament-Velasquez S.L."/>
            <person name="Kruys A."/>
            <person name="Hutchinson M.I."/>
            <person name="Powell A.J."/>
            <person name="Barry K."/>
            <person name="Miller A.N."/>
            <person name="Grigoriev I.V."/>
            <person name="Debuchy R."/>
            <person name="Gladieux P."/>
            <person name="Thoren M.H."/>
            <person name="Johannesson H."/>
        </authorList>
    </citation>
    <scope>NUCLEOTIDE SEQUENCE</scope>
    <source>
        <strain evidence="10">8032-3</strain>
    </source>
</reference>